<dbReference type="STRING" id="1550241.MA03_02510"/>
<keyword evidence="7" id="KW-1185">Reference proteome</keyword>
<dbReference type="GO" id="GO:0043138">
    <property type="term" value="F:3'-5' DNA helicase activity"/>
    <property type="evidence" value="ECO:0007669"/>
    <property type="project" value="UniProtKB-EC"/>
</dbReference>
<feature type="domain" description="Helicase HerA central" evidence="5">
    <location>
        <begin position="143"/>
        <end position="375"/>
    </location>
</feature>
<dbReference type="PANTHER" id="PTHR42957:SF1">
    <property type="entry name" value="HELICASE MJ1565-RELATED"/>
    <property type="match status" value="1"/>
</dbReference>
<reference evidence="6 7" key="1">
    <citation type="journal article" date="2015" name="Stand. Genomic Sci.">
        <title>Complete genome sequence of and proposal of Thermofilum uzonense sp. nov. a novel hyperthermophilic crenarchaeon and emended description of the genus Thermofilum.</title>
        <authorList>
            <person name="Toshchakov S.V."/>
            <person name="Korzhenkov A.A."/>
            <person name="Samarov N.I."/>
            <person name="Mazunin I.O."/>
            <person name="Mozhey O.I."/>
            <person name="Shmyr I.S."/>
            <person name="Derbikova K.S."/>
            <person name="Taranov E.A."/>
            <person name="Dominova I.N."/>
            <person name="Bonch-Osmolovskaya E.A."/>
            <person name="Patrushev M.V."/>
            <person name="Podosokorskaya O.A."/>
            <person name="Kublanov I.V."/>
        </authorList>
    </citation>
    <scope>NUCLEOTIDE SEQUENCE [LARGE SCALE GENOMIC DNA]</scope>
    <source>
        <strain evidence="6 7">1807-2</strain>
    </source>
</reference>
<dbReference type="AlphaFoldDB" id="A0A0F7FHY8"/>
<dbReference type="Pfam" id="PF01935">
    <property type="entry name" value="DUF87"/>
    <property type="match status" value="1"/>
</dbReference>
<dbReference type="GO" id="GO:0043139">
    <property type="term" value="F:5'-3' DNA helicase activity"/>
    <property type="evidence" value="ECO:0007669"/>
    <property type="project" value="UniProtKB-EC"/>
</dbReference>
<dbReference type="Gene3D" id="3.40.50.300">
    <property type="entry name" value="P-loop containing nucleotide triphosphate hydrolases"/>
    <property type="match status" value="2"/>
</dbReference>
<gene>
    <name evidence="6" type="ORF">MA03_02510</name>
</gene>
<organism evidence="6 7">
    <name type="scientific">Infirmifilum uzonense</name>
    <dbReference type="NCBI Taxonomy" id="1550241"/>
    <lineage>
        <taxon>Archaea</taxon>
        <taxon>Thermoproteota</taxon>
        <taxon>Thermoprotei</taxon>
        <taxon>Thermofilales</taxon>
        <taxon>Thermofilaceae</taxon>
        <taxon>Infirmifilum</taxon>
    </lineage>
</organism>
<proteinExistence type="inferred from homology"/>
<dbReference type="HOGENOM" id="CLU_023842_3_0_2"/>
<dbReference type="PATRIC" id="fig|1550241.5.peg.515"/>
<dbReference type="InterPro" id="IPR008571">
    <property type="entry name" value="HerA-like"/>
</dbReference>
<protein>
    <recommendedName>
        <fullName evidence="5">Helicase HerA central domain-containing protein</fullName>
    </recommendedName>
</protein>
<evidence type="ECO:0000256" key="2">
    <source>
        <dbReference type="ARBA" id="ARBA00034617"/>
    </source>
</evidence>
<evidence type="ECO:0000256" key="3">
    <source>
        <dbReference type="ARBA" id="ARBA00048954"/>
    </source>
</evidence>
<name>A0A0F7FHY8_9CREN</name>
<evidence type="ECO:0000313" key="6">
    <source>
        <dbReference type="EMBL" id="AKG38369.1"/>
    </source>
</evidence>
<evidence type="ECO:0000256" key="4">
    <source>
        <dbReference type="ARBA" id="ARBA00048988"/>
    </source>
</evidence>
<dbReference type="GeneID" id="25401067"/>
<evidence type="ECO:0000259" key="5">
    <source>
        <dbReference type="Pfam" id="PF01935"/>
    </source>
</evidence>
<dbReference type="Proteomes" id="UP000067434">
    <property type="component" value="Chromosome"/>
</dbReference>
<dbReference type="InterPro" id="IPR002789">
    <property type="entry name" value="HerA_central"/>
</dbReference>
<sequence>MIDLGKLGVVTWVEGTTVRFRIAEGARVERGMLAKVEDSGRRFIVKVVDFRPESLLSAAEVAVISSKADKGERVNLRDKDLRLYDTAIGVIVAQIDPDGEAHGPTSVPSIFSSVEFLDKDDLEKLKLHTGDIPIGYIRFGHDQVDMIVTLDGQRVIPHHILVVGGTGAGKSNFGRVFAASILDTKGKYSLVVFDCESEYLLGSRPGEMGLAHLPLSEEYLFLVTGRVNRPGRLRVELPELGEVRSIPAYPLKMDVGRLKPHDFTLTGEFSGPQEELLWLAYKNFGEDWVYSLLTADARSIYARLGRLTAVNTINVTKRKVKHLVGDGDIFCRECDYDLASAILSMVAKGRVVLIETPFASEGEEKLLATVIAERIFRSYEEMRKKLPDKWVTLPPVLIMVEEAHRYLSAQALGGKGEVRENIFSIIAKRGRKYKVGGLYITQMPSELMEAVVRQALTKIVLSLPTRPDYSMIINHSPYLDEAESEIKTLDRGEAVVVSQPSGFRFAVSIKVFPYEEYCSRLIEKHRASQLIQKPVAGEEA</sequence>
<dbReference type="PANTHER" id="PTHR42957">
    <property type="entry name" value="HELICASE MJ1565-RELATED"/>
    <property type="match status" value="1"/>
</dbReference>
<dbReference type="OrthoDB" id="10575at2157"/>
<accession>A0A0F7FHY8</accession>
<comment type="similarity">
    <text evidence="1">Belongs to the HerA family.</text>
</comment>
<dbReference type="EMBL" id="CP009961">
    <property type="protein sequence ID" value="AKG38369.1"/>
    <property type="molecule type" value="Genomic_DNA"/>
</dbReference>
<comment type="catalytic activity">
    <reaction evidence="2">
        <text>Couples ATP hydrolysis with the unwinding of duplex DNA by translocating in the 3'-5' direction.</text>
        <dbReference type="EC" id="5.6.2.4"/>
    </reaction>
</comment>
<dbReference type="KEGG" id="thf:MA03_02510"/>
<evidence type="ECO:0000313" key="7">
    <source>
        <dbReference type="Proteomes" id="UP000067434"/>
    </source>
</evidence>
<dbReference type="SUPFAM" id="SSF52540">
    <property type="entry name" value="P-loop containing nucleoside triphosphate hydrolases"/>
    <property type="match status" value="1"/>
</dbReference>
<evidence type="ECO:0000256" key="1">
    <source>
        <dbReference type="ARBA" id="ARBA00007816"/>
    </source>
</evidence>
<dbReference type="RefSeq" id="WP_052883764.1">
    <property type="nucleotide sequence ID" value="NZ_CP009961.1"/>
</dbReference>
<dbReference type="InterPro" id="IPR027417">
    <property type="entry name" value="P-loop_NTPase"/>
</dbReference>
<comment type="catalytic activity">
    <reaction evidence="4">
        <text>ATP + H2O = ADP + phosphate + H(+)</text>
        <dbReference type="Rhea" id="RHEA:13065"/>
        <dbReference type="ChEBI" id="CHEBI:15377"/>
        <dbReference type="ChEBI" id="CHEBI:15378"/>
        <dbReference type="ChEBI" id="CHEBI:30616"/>
        <dbReference type="ChEBI" id="CHEBI:43474"/>
        <dbReference type="ChEBI" id="CHEBI:456216"/>
        <dbReference type="EC" id="5.6.2.4"/>
    </reaction>
</comment>
<comment type="catalytic activity">
    <reaction evidence="3">
        <text>ATP + H2O = ADP + phosphate + H(+)</text>
        <dbReference type="Rhea" id="RHEA:13065"/>
        <dbReference type="ChEBI" id="CHEBI:15377"/>
        <dbReference type="ChEBI" id="CHEBI:15378"/>
        <dbReference type="ChEBI" id="CHEBI:30616"/>
        <dbReference type="ChEBI" id="CHEBI:43474"/>
        <dbReference type="ChEBI" id="CHEBI:456216"/>
        <dbReference type="EC" id="5.6.2.3"/>
    </reaction>
</comment>